<dbReference type="AlphaFoldDB" id="A0A0D3EP59"/>
<evidence type="ECO:0000313" key="2">
    <source>
        <dbReference type="Proteomes" id="UP000026960"/>
    </source>
</evidence>
<sequence>MAAIVIVVPWEQGQLGSANGAGTPCSAEACNTSRYSSAQEDHASSPYSWSSTVEQLHAVLHLGMNTEMSKLTNYVSINHENHKKKTTLQI</sequence>
<keyword evidence="2" id="KW-1185">Reference proteome</keyword>
<dbReference type="Gramene" id="OBART01G16640.1">
    <property type="protein sequence ID" value="OBART01G16640.1"/>
    <property type="gene ID" value="OBART01G16640"/>
</dbReference>
<dbReference type="EnsemblPlants" id="OBART01G16640.1">
    <property type="protein sequence ID" value="OBART01G16640.1"/>
    <property type="gene ID" value="OBART01G16640"/>
</dbReference>
<reference evidence="1" key="1">
    <citation type="journal article" date="2009" name="Rice">
        <title>De Novo Next Generation Sequencing of Plant Genomes.</title>
        <authorList>
            <person name="Rounsley S."/>
            <person name="Marri P.R."/>
            <person name="Yu Y."/>
            <person name="He R."/>
            <person name="Sisneros N."/>
            <person name="Goicoechea J.L."/>
            <person name="Lee S.J."/>
            <person name="Angelova A."/>
            <person name="Kudrna D."/>
            <person name="Luo M."/>
            <person name="Affourtit J."/>
            <person name="Desany B."/>
            <person name="Knight J."/>
            <person name="Niazi F."/>
            <person name="Egholm M."/>
            <person name="Wing R.A."/>
        </authorList>
    </citation>
    <scope>NUCLEOTIDE SEQUENCE [LARGE SCALE GENOMIC DNA]</scope>
    <source>
        <strain evidence="1">cv. IRGC 105608</strain>
    </source>
</reference>
<dbReference type="HOGENOM" id="CLU_2444309_0_0_1"/>
<name>A0A0D3EP59_9ORYZ</name>
<accession>A0A0D3EP59</accession>
<organism evidence="1">
    <name type="scientific">Oryza barthii</name>
    <dbReference type="NCBI Taxonomy" id="65489"/>
    <lineage>
        <taxon>Eukaryota</taxon>
        <taxon>Viridiplantae</taxon>
        <taxon>Streptophyta</taxon>
        <taxon>Embryophyta</taxon>
        <taxon>Tracheophyta</taxon>
        <taxon>Spermatophyta</taxon>
        <taxon>Magnoliopsida</taxon>
        <taxon>Liliopsida</taxon>
        <taxon>Poales</taxon>
        <taxon>Poaceae</taxon>
        <taxon>BOP clade</taxon>
        <taxon>Oryzoideae</taxon>
        <taxon>Oryzeae</taxon>
        <taxon>Oryzinae</taxon>
        <taxon>Oryza</taxon>
    </lineage>
</organism>
<proteinExistence type="predicted"/>
<dbReference type="PaxDb" id="65489-OBART01G16640.1"/>
<reference evidence="1" key="2">
    <citation type="submission" date="2015-03" db="UniProtKB">
        <authorList>
            <consortium name="EnsemblPlants"/>
        </authorList>
    </citation>
    <scope>IDENTIFICATION</scope>
</reference>
<dbReference type="Proteomes" id="UP000026960">
    <property type="component" value="Chromosome 1"/>
</dbReference>
<protein>
    <submittedName>
        <fullName evidence="1">Uncharacterized protein</fullName>
    </submittedName>
</protein>
<evidence type="ECO:0000313" key="1">
    <source>
        <dbReference type="EnsemblPlants" id="OBART01G16640.1"/>
    </source>
</evidence>